<evidence type="ECO:0000313" key="3">
    <source>
        <dbReference type="Proteomes" id="UP000823399"/>
    </source>
</evidence>
<proteinExistence type="predicted"/>
<feature type="transmembrane region" description="Helical" evidence="1">
    <location>
        <begin position="472"/>
        <end position="493"/>
    </location>
</feature>
<keyword evidence="1" id="KW-0812">Transmembrane</keyword>
<accession>A0A9P7ET67</accession>
<keyword evidence="1" id="KW-1133">Transmembrane helix</keyword>
<sequence>MATTVRSALKLEDLYLMQAPTINQQIEFQEHSIPIWPTQLRRYTQITMPDVIPHHNYNVEAMQTDWAQSQMHGDWEELDHPSGAIYHYNPKTESYAEINMREFSDAQLQRLESWIKVSRSKLNGRKWLLVVEPLRMRGIDIYTYYYVVPERRVIAWLEPVDGYILFQECTTDSNWKLNTGELKVTILMEANVSNCTRKHVEYFPHGIDIPLQDVRTLHIKLNWYRVEASTMEHSMAASIFWKPDEMKEMAAELAARTLQDMMELWMEHVPSSMTFPDRIFKGHHEYLNHHGQPEARLMRMHSVTGKCGPLKKSPFLTGAAVAMFWIPFIMLDRLKHVYVDGLINGVDIRRFTDDFSTQAKAQTTVASVIMAVNASILAVPGLGTQLATKALCSISFVLCVYCIVGCMIAQQLVQRLRYLDFSAYYLQEEMGTFAILASIPMFTFLMSLAFAIIGVLAGIFTVGFGLPLSTRIGCGLILIVGGGLVIPLTMASFGPGLIQ</sequence>
<organism evidence="2 3">
    <name type="scientific">Suillus discolor</name>
    <dbReference type="NCBI Taxonomy" id="1912936"/>
    <lineage>
        <taxon>Eukaryota</taxon>
        <taxon>Fungi</taxon>
        <taxon>Dikarya</taxon>
        <taxon>Basidiomycota</taxon>
        <taxon>Agaricomycotina</taxon>
        <taxon>Agaricomycetes</taxon>
        <taxon>Agaricomycetidae</taxon>
        <taxon>Boletales</taxon>
        <taxon>Suillineae</taxon>
        <taxon>Suillaceae</taxon>
        <taxon>Suillus</taxon>
    </lineage>
</organism>
<feature type="transmembrane region" description="Helical" evidence="1">
    <location>
        <begin position="433"/>
        <end position="460"/>
    </location>
</feature>
<name>A0A9P7ET67_9AGAM</name>
<feature type="transmembrane region" description="Helical" evidence="1">
    <location>
        <begin position="364"/>
        <end position="383"/>
    </location>
</feature>
<dbReference type="GeneID" id="64705236"/>
<dbReference type="AlphaFoldDB" id="A0A9P7ET67"/>
<dbReference type="RefSeq" id="XP_041285974.1">
    <property type="nucleotide sequence ID" value="XM_041442977.1"/>
</dbReference>
<keyword evidence="1" id="KW-0472">Membrane</keyword>
<keyword evidence="3" id="KW-1185">Reference proteome</keyword>
<feature type="transmembrane region" description="Helical" evidence="1">
    <location>
        <begin position="390"/>
        <end position="413"/>
    </location>
</feature>
<dbReference type="OrthoDB" id="2666865at2759"/>
<feature type="transmembrane region" description="Helical" evidence="1">
    <location>
        <begin position="315"/>
        <end position="331"/>
    </location>
</feature>
<protein>
    <submittedName>
        <fullName evidence="2">Uncharacterized protein</fullName>
    </submittedName>
</protein>
<gene>
    <name evidence="2" type="ORF">F5147DRAFT_788278</name>
</gene>
<dbReference type="EMBL" id="JABBWM010000110">
    <property type="protein sequence ID" value="KAG2089635.1"/>
    <property type="molecule type" value="Genomic_DNA"/>
</dbReference>
<comment type="caution">
    <text evidence="2">The sequence shown here is derived from an EMBL/GenBank/DDBJ whole genome shotgun (WGS) entry which is preliminary data.</text>
</comment>
<reference evidence="2" key="1">
    <citation type="journal article" date="2020" name="New Phytol.">
        <title>Comparative genomics reveals dynamic genome evolution in host specialist ectomycorrhizal fungi.</title>
        <authorList>
            <person name="Lofgren L.A."/>
            <person name="Nguyen N.H."/>
            <person name="Vilgalys R."/>
            <person name="Ruytinx J."/>
            <person name="Liao H.L."/>
            <person name="Branco S."/>
            <person name="Kuo A."/>
            <person name="LaButti K."/>
            <person name="Lipzen A."/>
            <person name="Andreopoulos W."/>
            <person name="Pangilinan J."/>
            <person name="Riley R."/>
            <person name="Hundley H."/>
            <person name="Na H."/>
            <person name="Barry K."/>
            <person name="Grigoriev I.V."/>
            <person name="Stajich J.E."/>
            <person name="Kennedy P.G."/>
        </authorList>
    </citation>
    <scope>NUCLEOTIDE SEQUENCE</scope>
    <source>
        <strain evidence="2">FC423</strain>
    </source>
</reference>
<dbReference type="Proteomes" id="UP000823399">
    <property type="component" value="Unassembled WGS sequence"/>
</dbReference>
<evidence type="ECO:0000256" key="1">
    <source>
        <dbReference type="SAM" id="Phobius"/>
    </source>
</evidence>
<evidence type="ECO:0000313" key="2">
    <source>
        <dbReference type="EMBL" id="KAG2089635.1"/>
    </source>
</evidence>